<keyword evidence="2 7" id="KW-0732">Signal</keyword>
<dbReference type="Proteomes" id="UP000621560">
    <property type="component" value="Unassembled WGS sequence"/>
</dbReference>
<dbReference type="InterPro" id="IPR006059">
    <property type="entry name" value="SBP"/>
</dbReference>
<keyword evidence="1" id="KW-1003">Cell membrane</keyword>
<keyword evidence="9" id="KW-1185">Reference proteome</keyword>
<keyword evidence="3" id="KW-0472">Membrane</keyword>
<feature type="compositionally biased region" description="Gly residues" evidence="6">
    <location>
        <begin position="38"/>
        <end position="49"/>
    </location>
</feature>
<dbReference type="Gene3D" id="3.40.190.10">
    <property type="entry name" value="Periplasmic binding protein-like II"/>
    <property type="match status" value="2"/>
</dbReference>
<feature type="chain" id="PRO_5038996135" evidence="7">
    <location>
        <begin position="23"/>
        <end position="520"/>
    </location>
</feature>
<feature type="signal peptide" evidence="7">
    <location>
        <begin position="1"/>
        <end position="22"/>
    </location>
</feature>
<evidence type="ECO:0000256" key="7">
    <source>
        <dbReference type="SAM" id="SignalP"/>
    </source>
</evidence>
<feature type="region of interest" description="Disordered" evidence="6">
    <location>
        <begin position="38"/>
        <end position="58"/>
    </location>
</feature>
<evidence type="ECO:0000256" key="1">
    <source>
        <dbReference type="ARBA" id="ARBA00022475"/>
    </source>
</evidence>
<evidence type="ECO:0000256" key="2">
    <source>
        <dbReference type="ARBA" id="ARBA00022729"/>
    </source>
</evidence>
<comment type="caution">
    <text evidence="8">The sequence shown here is derived from an EMBL/GenBank/DDBJ whole genome shotgun (WGS) entry which is preliminary data.</text>
</comment>
<dbReference type="RefSeq" id="WP_190917674.1">
    <property type="nucleotide sequence ID" value="NZ_JACXIZ010000017.1"/>
</dbReference>
<dbReference type="EMBL" id="JACXIZ010000017">
    <property type="protein sequence ID" value="MBD2845780.1"/>
    <property type="molecule type" value="Genomic_DNA"/>
</dbReference>
<dbReference type="PANTHER" id="PTHR43649">
    <property type="entry name" value="ARABINOSE-BINDING PROTEIN-RELATED"/>
    <property type="match status" value="1"/>
</dbReference>
<proteinExistence type="predicted"/>
<accession>A0A927BU36</accession>
<dbReference type="AlphaFoldDB" id="A0A927BU36"/>
<dbReference type="PROSITE" id="PS51257">
    <property type="entry name" value="PROKAR_LIPOPROTEIN"/>
    <property type="match status" value="1"/>
</dbReference>
<sequence length="520" mass="56573">MKTNWKPLAALALTAAMLAGCASGNGGGDGAGTNGAGTGGNTGANGGGANKEQNGGERSTVTLEVIEPGNNLPAPDRDIIKQELDKALDLNLNLTVYPSGDDYMNQLNVRMASGNFPDLFSVSREQLLQFAAQGLLLDLTDYMDDLDQVKSFIGEESLKKGMVDGKVYAVSKSPQVPYNTYWIRQDWLDALGLELPQTIEELQEVAVAFTEQDPDGNGKKDTFGLTGGKFSAFAPVFGAFGVGMPGNFYVKDGEVVNALYDPAMRDALAFIQGFIDTGAVDPELLANSGLQHQEKAIKGQAGIIWIDWPNMTKDQFVEQIETVNPDAEWVQLEAPEGPAGRFDGSYDIGSTPGRYAIPKALEKEPEKLQRVFELLNYISDPDGGSKVVQFGVEGTHYEVQDGEIVTLDAMADVAHSWLYQFTGRPEMEYLKAKFPKQAAYMEYAAEQPRIEALNGFVDFPAGYTATDADRYIEEELAKFIYGRNALDNYDQFLQTLETAMNYKTFTDSALEQLAALGYGG</sequence>
<reference evidence="8" key="1">
    <citation type="submission" date="2020-09" db="EMBL/GenBank/DDBJ databases">
        <title>A novel bacterium of genus Paenibacillus, isolated from South China Sea.</title>
        <authorList>
            <person name="Huang H."/>
            <person name="Mo K."/>
            <person name="Hu Y."/>
        </authorList>
    </citation>
    <scope>NUCLEOTIDE SEQUENCE</scope>
    <source>
        <strain evidence="8">IB182496</strain>
    </source>
</reference>
<evidence type="ECO:0000313" key="8">
    <source>
        <dbReference type="EMBL" id="MBD2845780.1"/>
    </source>
</evidence>
<evidence type="ECO:0000313" key="9">
    <source>
        <dbReference type="Proteomes" id="UP000621560"/>
    </source>
</evidence>
<dbReference type="SUPFAM" id="SSF53850">
    <property type="entry name" value="Periplasmic binding protein-like II"/>
    <property type="match status" value="1"/>
</dbReference>
<dbReference type="PANTHER" id="PTHR43649:SF33">
    <property type="entry name" value="POLYGALACTURONAN_RHAMNOGALACTURONAN-BINDING PROTEIN YTCQ"/>
    <property type="match status" value="1"/>
</dbReference>
<organism evidence="8 9">
    <name type="scientific">Paenibacillus sabuli</name>
    <dbReference type="NCBI Taxonomy" id="2772509"/>
    <lineage>
        <taxon>Bacteria</taxon>
        <taxon>Bacillati</taxon>
        <taxon>Bacillota</taxon>
        <taxon>Bacilli</taxon>
        <taxon>Bacillales</taxon>
        <taxon>Paenibacillaceae</taxon>
        <taxon>Paenibacillus</taxon>
    </lineage>
</organism>
<evidence type="ECO:0000256" key="4">
    <source>
        <dbReference type="ARBA" id="ARBA00023139"/>
    </source>
</evidence>
<gene>
    <name evidence="8" type="ORF">IDH44_11310</name>
</gene>
<keyword evidence="4" id="KW-0564">Palmitate</keyword>
<evidence type="ECO:0000256" key="3">
    <source>
        <dbReference type="ARBA" id="ARBA00023136"/>
    </source>
</evidence>
<dbReference type="InterPro" id="IPR050490">
    <property type="entry name" value="Bact_solute-bd_prot1"/>
</dbReference>
<protein>
    <submittedName>
        <fullName evidence="8">Extracellular solute-binding protein</fullName>
    </submittedName>
</protein>
<dbReference type="Pfam" id="PF01547">
    <property type="entry name" value="SBP_bac_1"/>
    <property type="match status" value="1"/>
</dbReference>
<evidence type="ECO:0000256" key="5">
    <source>
        <dbReference type="ARBA" id="ARBA00023288"/>
    </source>
</evidence>
<keyword evidence="5" id="KW-0449">Lipoprotein</keyword>
<evidence type="ECO:0000256" key="6">
    <source>
        <dbReference type="SAM" id="MobiDB-lite"/>
    </source>
</evidence>
<name>A0A927BU36_9BACL</name>